<dbReference type="EMBL" id="GBXM01041507">
    <property type="protein sequence ID" value="JAH67070.1"/>
    <property type="molecule type" value="Transcribed_RNA"/>
</dbReference>
<accession>A0A0E9UPC1</accession>
<proteinExistence type="predicted"/>
<evidence type="ECO:0000256" key="1">
    <source>
        <dbReference type="SAM" id="MobiDB-lite"/>
    </source>
</evidence>
<reference evidence="2" key="2">
    <citation type="journal article" date="2015" name="Fish Shellfish Immunol.">
        <title>Early steps in the European eel (Anguilla anguilla)-Vibrio vulnificus interaction in the gills: Role of the RtxA13 toxin.</title>
        <authorList>
            <person name="Callol A."/>
            <person name="Pajuelo D."/>
            <person name="Ebbesson L."/>
            <person name="Teles M."/>
            <person name="MacKenzie S."/>
            <person name="Amaro C."/>
        </authorList>
    </citation>
    <scope>NUCLEOTIDE SEQUENCE</scope>
</reference>
<protein>
    <submittedName>
        <fullName evidence="2">Uncharacterized protein</fullName>
    </submittedName>
</protein>
<dbReference type="AlphaFoldDB" id="A0A0E9UPC1"/>
<reference evidence="2" key="1">
    <citation type="submission" date="2014-11" db="EMBL/GenBank/DDBJ databases">
        <authorList>
            <person name="Amaro Gonzalez C."/>
        </authorList>
    </citation>
    <scope>NUCLEOTIDE SEQUENCE</scope>
</reference>
<evidence type="ECO:0000313" key="2">
    <source>
        <dbReference type="EMBL" id="JAH67070.1"/>
    </source>
</evidence>
<name>A0A0E9UPC1_ANGAN</name>
<feature type="region of interest" description="Disordered" evidence="1">
    <location>
        <begin position="19"/>
        <end position="38"/>
    </location>
</feature>
<organism evidence="2">
    <name type="scientific">Anguilla anguilla</name>
    <name type="common">European freshwater eel</name>
    <name type="synonym">Muraena anguilla</name>
    <dbReference type="NCBI Taxonomy" id="7936"/>
    <lineage>
        <taxon>Eukaryota</taxon>
        <taxon>Metazoa</taxon>
        <taxon>Chordata</taxon>
        <taxon>Craniata</taxon>
        <taxon>Vertebrata</taxon>
        <taxon>Euteleostomi</taxon>
        <taxon>Actinopterygii</taxon>
        <taxon>Neopterygii</taxon>
        <taxon>Teleostei</taxon>
        <taxon>Anguilliformes</taxon>
        <taxon>Anguillidae</taxon>
        <taxon>Anguilla</taxon>
    </lineage>
</organism>
<sequence>MKRSQEYFGEYYHVSTYEERRDGRRSVMNPLYSHSKPV</sequence>